<feature type="domain" description="Exonuclease" evidence="1">
    <location>
        <begin position="8"/>
        <end position="174"/>
    </location>
</feature>
<gene>
    <name evidence="2" type="ORF">EDM02_03805</name>
</gene>
<dbReference type="RefSeq" id="WP_123663165.1">
    <property type="nucleotide sequence ID" value="NZ_RARA01000025.1"/>
</dbReference>
<dbReference type="InterPro" id="IPR036397">
    <property type="entry name" value="RNaseH_sf"/>
</dbReference>
<dbReference type="Pfam" id="PF00929">
    <property type="entry name" value="RNase_T"/>
    <property type="match status" value="1"/>
</dbReference>
<name>A0A3N2QBP4_9BACT</name>
<comment type="caution">
    <text evidence="2">The sequence shown here is derived from an EMBL/GenBank/DDBJ whole genome shotgun (WGS) entry which is preliminary data.</text>
</comment>
<evidence type="ECO:0000313" key="3">
    <source>
        <dbReference type="Proteomes" id="UP000270927"/>
    </source>
</evidence>
<organism evidence="2 3">
    <name type="scientific">Candidatus Cardinium hertigii</name>
    <dbReference type="NCBI Taxonomy" id="247481"/>
    <lineage>
        <taxon>Bacteria</taxon>
        <taxon>Pseudomonadati</taxon>
        <taxon>Bacteroidota</taxon>
        <taxon>Cytophagia</taxon>
        <taxon>Cytophagales</taxon>
        <taxon>Amoebophilaceae</taxon>
        <taxon>Candidatus Cardinium</taxon>
    </lineage>
</organism>
<dbReference type="Gene3D" id="3.30.420.10">
    <property type="entry name" value="Ribonuclease H-like superfamily/Ribonuclease H"/>
    <property type="match status" value="1"/>
</dbReference>
<dbReference type="Proteomes" id="UP000270927">
    <property type="component" value="Unassembled WGS sequence"/>
</dbReference>
<evidence type="ECO:0000313" key="2">
    <source>
        <dbReference type="EMBL" id="ROT47248.1"/>
    </source>
</evidence>
<dbReference type="AlphaFoldDB" id="A0A3N2QBP4"/>
<dbReference type="GO" id="GO:0003676">
    <property type="term" value="F:nucleic acid binding"/>
    <property type="evidence" value="ECO:0007669"/>
    <property type="project" value="InterPro"/>
</dbReference>
<keyword evidence="2" id="KW-0269">Exonuclease</keyword>
<sequence>MNLKLTNPLAFLDLETTGTDVVNDRIVEIAIIKLMPNGDRLTLNKRINPERDIPIEASLIHGIKTEDVKNKPTFKQIAKELITFLKGADLAGFNLLRFDVPVLVESFLRAELDFKVEHRKIVDVQKLFHLMEKRTLKAAYLFYCQKDLTNAHSAMIDTEATLEILIEQIKKYKNQSVVDPLGNVLGVVKDDIKTLHNLTTTNMIDFAGRIVYNEQRLPVFNFGKHKGKAVAEVLKLEPTYYNWILQGDFPLDTKRKLTQIKIGVMT</sequence>
<dbReference type="InterPro" id="IPR013520">
    <property type="entry name" value="Ribonucl_H"/>
</dbReference>
<dbReference type="InterPro" id="IPR012337">
    <property type="entry name" value="RNaseH-like_sf"/>
</dbReference>
<keyword evidence="2" id="KW-0540">Nuclease</keyword>
<dbReference type="Pfam" id="PF20600">
    <property type="entry name" value="ExoX-like_C"/>
    <property type="match status" value="1"/>
</dbReference>
<keyword evidence="3" id="KW-1185">Reference proteome</keyword>
<proteinExistence type="predicted"/>
<dbReference type="PANTHER" id="PTHR30231">
    <property type="entry name" value="DNA POLYMERASE III SUBUNIT EPSILON"/>
    <property type="match status" value="1"/>
</dbReference>
<dbReference type="CDD" id="cd06127">
    <property type="entry name" value="DEDDh"/>
    <property type="match status" value="1"/>
</dbReference>
<dbReference type="EMBL" id="RARA01000025">
    <property type="protein sequence ID" value="ROT47248.1"/>
    <property type="molecule type" value="Genomic_DNA"/>
</dbReference>
<protein>
    <submittedName>
        <fullName evidence="2">3'-5' exonuclease</fullName>
    </submittedName>
</protein>
<dbReference type="GO" id="GO:0008408">
    <property type="term" value="F:3'-5' exonuclease activity"/>
    <property type="evidence" value="ECO:0007669"/>
    <property type="project" value="TreeGrafter"/>
</dbReference>
<dbReference type="GO" id="GO:0045004">
    <property type="term" value="P:DNA replication proofreading"/>
    <property type="evidence" value="ECO:0007669"/>
    <property type="project" value="TreeGrafter"/>
</dbReference>
<dbReference type="InterPro" id="IPR046768">
    <property type="entry name" value="ExoX-like_C"/>
</dbReference>
<evidence type="ECO:0000259" key="1">
    <source>
        <dbReference type="SMART" id="SM00479"/>
    </source>
</evidence>
<keyword evidence="2" id="KW-0378">Hydrolase</keyword>
<dbReference type="SUPFAM" id="SSF53098">
    <property type="entry name" value="Ribonuclease H-like"/>
    <property type="match status" value="1"/>
</dbReference>
<dbReference type="GO" id="GO:0005829">
    <property type="term" value="C:cytosol"/>
    <property type="evidence" value="ECO:0007669"/>
    <property type="project" value="TreeGrafter"/>
</dbReference>
<reference evidence="2 3" key="1">
    <citation type="submission" date="2018-09" db="EMBL/GenBank/DDBJ databases">
        <title>Comparative Genomics of Wolbachia-Cardinium Dual Endosymbiosis in a Plant-Parasitic Nematode.</title>
        <authorList>
            <person name="Brown A.M.V."/>
            <person name="Wasala S.K."/>
            <person name="Howe D.K."/>
            <person name="Peetz A.B."/>
            <person name="Zasada I.A."/>
            <person name="Denver D.R."/>
        </authorList>
    </citation>
    <scope>NUCLEOTIDE SEQUENCE [LARGE SCALE GENOMIC DNA]</scope>
    <source>
        <strain evidence="2 3">Pp_1</strain>
    </source>
</reference>
<dbReference type="OrthoDB" id="9791657at2"/>
<dbReference type="SMART" id="SM00479">
    <property type="entry name" value="EXOIII"/>
    <property type="match status" value="1"/>
</dbReference>
<accession>A0A3N2QBP4</accession>
<dbReference type="PANTHER" id="PTHR30231:SF41">
    <property type="entry name" value="DNA POLYMERASE III SUBUNIT EPSILON"/>
    <property type="match status" value="1"/>
</dbReference>